<protein>
    <recommendedName>
        <fullName evidence="2">PTM/DIR17-like Tudor domain-containing protein</fullName>
    </recommendedName>
</protein>
<dbReference type="OMA" id="AEPQVDH"/>
<dbReference type="GO" id="GO:0003677">
    <property type="term" value="F:DNA binding"/>
    <property type="evidence" value="ECO:0007669"/>
    <property type="project" value="InterPro"/>
</dbReference>
<dbReference type="PANTHER" id="PTHR37384">
    <property type="entry name" value="OS01G0835600 PROTEIN"/>
    <property type="match status" value="1"/>
</dbReference>
<evidence type="ECO:0000313" key="3">
    <source>
        <dbReference type="EnsemblPlants" id="OB01G45140.1"/>
    </source>
</evidence>
<sequence>MEEIHGKQEAETASVVKVAREPAIIINGVPDLPPDCTPVSQSEPSNAAEPQVDHHFGESLEGRKVRKLFGDKDYVGKVVKYDSESNWYSVAYEDGDQEDLEWREVEEVLLPLDITMPLRTLILDKAGYQSAVPDSRPKVGRPRKIYAITEANTNRSLVPVSQGNNFMGNQMMTGAANEQSNNLLALIPASTSNDASAAGVNTQACVNASSQPRKRGRPRKNAIVPAKPANSQPKRRGRPPKNRNVSGNVQSVESTPNSLAIVPVDDASITADASRRQNSVLLRNAQTIRAEKLAKAERLKRENMIVQGTPPGTQFF</sequence>
<dbReference type="STRING" id="4533.J3L5K8"/>
<dbReference type="Gramene" id="OB01G45140.1">
    <property type="protein sequence ID" value="OB01G45140.1"/>
    <property type="gene ID" value="OB01G45140"/>
</dbReference>
<name>J3L5K8_ORYBR</name>
<gene>
    <name evidence="3" type="primary">LOC102722260</name>
</gene>
<feature type="region of interest" description="Disordered" evidence="1">
    <location>
        <begin position="29"/>
        <end position="52"/>
    </location>
</feature>
<feature type="region of interest" description="Disordered" evidence="1">
    <location>
        <begin position="204"/>
        <end position="257"/>
    </location>
</feature>
<dbReference type="EnsemblPlants" id="OB01G45140.1">
    <property type="protein sequence ID" value="OB01G45140.1"/>
    <property type="gene ID" value="OB01G45140"/>
</dbReference>
<feature type="domain" description="PTM/DIR17-like Tudor" evidence="2">
    <location>
        <begin position="62"/>
        <end position="109"/>
    </location>
</feature>
<dbReference type="eggNOG" id="ENOG502S1VX">
    <property type="taxonomic scope" value="Eukaryota"/>
</dbReference>
<dbReference type="GeneID" id="102722260"/>
<keyword evidence="4" id="KW-1185">Reference proteome</keyword>
<evidence type="ECO:0000313" key="4">
    <source>
        <dbReference type="Proteomes" id="UP000006038"/>
    </source>
</evidence>
<dbReference type="OrthoDB" id="168165at2759"/>
<dbReference type="HOGENOM" id="CLU_061282_0_0_1"/>
<dbReference type="PANTHER" id="PTHR37384:SF1">
    <property type="entry name" value="OS01G0835600 PROTEIN"/>
    <property type="match status" value="1"/>
</dbReference>
<organism evidence="3">
    <name type="scientific">Oryza brachyantha</name>
    <name type="common">malo sina</name>
    <dbReference type="NCBI Taxonomy" id="4533"/>
    <lineage>
        <taxon>Eukaryota</taxon>
        <taxon>Viridiplantae</taxon>
        <taxon>Streptophyta</taxon>
        <taxon>Embryophyta</taxon>
        <taxon>Tracheophyta</taxon>
        <taxon>Spermatophyta</taxon>
        <taxon>Magnoliopsida</taxon>
        <taxon>Liliopsida</taxon>
        <taxon>Poales</taxon>
        <taxon>Poaceae</taxon>
        <taxon>BOP clade</taxon>
        <taxon>Oryzoideae</taxon>
        <taxon>Oryzeae</taxon>
        <taxon>Oryzinae</taxon>
        <taxon>Oryza</taxon>
    </lineage>
</organism>
<dbReference type="Gene3D" id="2.30.30.140">
    <property type="match status" value="1"/>
</dbReference>
<dbReference type="AlphaFoldDB" id="J3L5K8"/>
<dbReference type="RefSeq" id="XP_006644970.1">
    <property type="nucleotide sequence ID" value="XM_006644907.3"/>
</dbReference>
<dbReference type="CDD" id="cd20401">
    <property type="entry name" value="Tudor_AtPTM-like"/>
    <property type="match status" value="1"/>
</dbReference>
<reference evidence="3" key="1">
    <citation type="journal article" date="2013" name="Nat. Commun.">
        <title>Whole-genome sequencing of Oryza brachyantha reveals mechanisms underlying Oryza genome evolution.</title>
        <authorList>
            <person name="Chen J."/>
            <person name="Huang Q."/>
            <person name="Gao D."/>
            <person name="Wang J."/>
            <person name="Lang Y."/>
            <person name="Liu T."/>
            <person name="Li B."/>
            <person name="Bai Z."/>
            <person name="Luis Goicoechea J."/>
            <person name="Liang C."/>
            <person name="Chen C."/>
            <person name="Zhang W."/>
            <person name="Sun S."/>
            <person name="Liao Y."/>
            <person name="Zhang X."/>
            <person name="Yang L."/>
            <person name="Song C."/>
            <person name="Wang M."/>
            <person name="Shi J."/>
            <person name="Liu G."/>
            <person name="Liu J."/>
            <person name="Zhou H."/>
            <person name="Zhou W."/>
            <person name="Yu Q."/>
            <person name="An N."/>
            <person name="Chen Y."/>
            <person name="Cai Q."/>
            <person name="Wang B."/>
            <person name="Liu B."/>
            <person name="Min J."/>
            <person name="Huang Y."/>
            <person name="Wu H."/>
            <person name="Li Z."/>
            <person name="Zhang Y."/>
            <person name="Yin Y."/>
            <person name="Song W."/>
            <person name="Jiang J."/>
            <person name="Jackson S.A."/>
            <person name="Wing R.A."/>
            <person name="Wang J."/>
            <person name="Chen M."/>
        </authorList>
    </citation>
    <scope>NUCLEOTIDE SEQUENCE [LARGE SCALE GENOMIC DNA]</scope>
    <source>
        <strain evidence="3">cv. IRGC 101232</strain>
    </source>
</reference>
<dbReference type="InterPro" id="IPR047365">
    <property type="entry name" value="Tudor_AtPTM-like"/>
</dbReference>
<feature type="compositionally biased region" description="Polar residues" evidence="1">
    <location>
        <begin position="245"/>
        <end position="257"/>
    </location>
</feature>
<dbReference type="InterPro" id="IPR017956">
    <property type="entry name" value="AT_hook_DNA-bd_motif"/>
</dbReference>
<evidence type="ECO:0000259" key="2">
    <source>
        <dbReference type="Pfam" id="PF21743"/>
    </source>
</evidence>
<reference evidence="3" key="2">
    <citation type="submission" date="2013-04" db="UniProtKB">
        <authorList>
            <consortium name="EnsemblPlants"/>
        </authorList>
    </citation>
    <scope>IDENTIFICATION</scope>
</reference>
<dbReference type="KEGG" id="obr:102722260"/>
<proteinExistence type="predicted"/>
<dbReference type="Pfam" id="PF21743">
    <property type="entry name" value="PTM_DIR17_Tudor"/>
    <property type="match status" value="1"/>
</dbReference>
<dbReference type="PRINTS" id="PR00929">
    <property type="entry name" value="ATHOOK"/>
</dbReference>
<accession>J3L5K8</accession>
<dbReference type="Proteomes" id="UP000006038">
    <property type="component" value="Chromosome 1"/>
</dbReference>
<evidence type="ECO:0000256" key="1">
    <source>
        <dbReference type="SAM" id="MobiDB-lite"/>
    </source>
</evidence>